<evidence type="ECO:0000256" key="4">
    <source>
        <dbReference type="RuleBase" id="RU367022"/>
    </source>
</evidence>
<evidence type="ECO:0000256" key="1">
    <source>
        <dbReference type="ARBA" id="ARBA00022692"/>
    </source>
</evidence>
<evidence type="ECO:0000313" key="6">
    <source>
        <dbReference type="Proteomes" id="UP000076502"/>
    </source>
</evidence>
<protein>
    <recommendedName>
        <fullName evidence="4">Copper transport protein</fullName>
    </recommendedName>
</protein>
<keyword evidence="3 4" id="KW-0472">Membrane</keyword>
<keyword evidence="4" id="KW-0813">Transport</keyword>
<accession>A0A154PI13</accession>
<sequence length="198" mass="22463">MHMWFWFGDNLGSFLLPGYNVVTTPSFICTCVGLTALAILYEGMKILQIKIQQNNVIRMQEKRAGTSENSSLLSKLSSRSIGKQFSLQCMSWSMWCLQVFHWFIHTLFGYILMLAIMTYNVYVNIAIILGGCIGYWIFGPKLIELNLARFHKRQKLLNCDEECAGDNIINQGPESTVSVVTEQLVTEATVEVHVPRDA</sequence>
<name>A0A154PI13_DUFNO</name>
<gene>
    <name evidence="5" type="ORF">WN55_03060</name>
</gene>
<keyword evidence="4" id="KW-0187">Copper transport</keyword>
<dbReference type="AlphaFoldDB" id="A0A154PI13"/>
<evidence type="ECO:0000256" key="3">
    <source>
        <dbReference type="ARBA" id="ARBA00023136"/>
    </source>
</evidence>
<evidence type="ECO:0000313" key="5">
    <source>
        <dbReference type="EMBL" id="KZC11501.1"/>
    </source>
</evidence>
<dbReference type="EMBL" id="KQ434923">
    <property type="protein sequence ID" value="KZC11501.1"/>
    <property type="molecule type" value="Genomic_DNA"/>
</dbReference>
<keyword evidence="4" id="KW-0186">Copper</keyword>
<dbReference type="Proteomes" id="UP000076502">
    <property type="component" value="Unassembled WGS sequence"/>
</dbReference>
<proteinExistence type="inferred from homology"/>
<feature type="transmembrane region" description="Helical" evidence="4">
    <location>
        <begin position="110"/>
        <end position="138"/>
    </location>
</feature>
<keyword evidence="2 4" id="KW-1133">Transmembrane helix</keyword>
<comment type="similarity">
    <text evidence="4">Belongs to the copper transporter (Ctr) (TC 1.A.56) family. SLC31A subfamily.</text>
</comment>
<dbReference type="GO" id="GO:0005375">
    <property type="term" value="F:copper ion transmembrane transporter activity"/>
    <property type="evidence" value="ECO:0007669"/>
    <property type="project" value="UniProtKB-UniRule"/>
</dbReference>
<dbReference type="GO" id="GO:0016020">
    <property type="term" value="C:membrane"/>
    <property type="evidence" value="ECO:0007669"/>
    <property type="project" value="UniProtKB-SubCell"/>
</dbReference>
<keyword evidence="6" id="KW-1185">Reference proteome</keyword>
<dbReference type="PANTHER" id="PTHR12483">
    <property type="entry name" value="SOLUTE CARRIER FAMILY 31 COPPER TRANSPORTERS"/>
    <property type="match status" value="1"/>
</dbReference>
<evidence type="ECO:0000256" key="2">
    <source>
        <dbReference type="ARBA" id="ARBA00022989"/>
    </source>
</evidence>
<dbReference type="OrthoDB" id="73901at2759"/>
<feature type="transmembrane region" description="Helical" evidence="4">
    <location>
        <begin position="20"/>
        <end position="41"/>
    </location>
</feature>
<dbReference type="OMA" id="LGYILMM"/>
<dbReference type="InterPro" id="IPR007274">
    <property type="entry name" value="Cop_transporter"/>
</dbReference>
<organism evidence="5 6">
    <name type="scientific">Dufourea novaeangliae</name>
    <name type="common">Sweat bee</name>
    <dbReference type="NCBI Taxonomy" id="178035"/>
    <lineage>
        <taxon>Eukaryota</taxon>
        <taxon>Metazoa</taxon>
        <taxon>Ecdysozoa</taxon>
        <taxon>Arthropoda</taxon>
        <taxon>Hexapoda</taxon>
        <taxon>Insecta</taxon>
        <taxon>Pterygota</taxon>
        <taxon>Neoptera</taxon>
        <taxon>Endopterygota</taxon>
        <taxon>Hymenoptera</taxon>
        <taxon>Apocrita</taxon>
        <taxon>Aculeata</taxon>
        <taxon>Apoidea</taxon>
        <taxon>Anthophila</taxon>
        <taxon>Halictidae</taxon>
        <taxon>Rophitinae</taxon>
        <taxon>Dufourea</taxon>
    </lineage>
</organism>
<keyword evidence="4" id="KW-0406">Ion transport</keyword>
<dbReference type="Pfam" id="PF04145">
    <property type="entry name" value="Ctr"/>
    <property type="match status" value="1"/>
</dbReference>
<keyword evidence="1 4" id="KW-0812">Transmembrane</keyword>
<comment type="subcellular location">
    <subcellularLocation>
        <location evidence="4">Membrane</location>
        <topology evidence="4">Multi-pass membrane protein</topology>
    </subcellularLocation>
</comment>
<reference evidence="5 6" key="1">
    <citation type="submission" date="2015-07" db="EMBL/GenBank/DDBJ databases">
        <title>The genome of Dufourea novaeangliae.</title>
        <authorList>
            <person name="Pan H."/>
            <person name="Kapheim K."/>
        </authorList>
    </citation>
    <scope>NUCLEOTIDE SEQUENCE [LARGE SCALE GENOMIC DNA]</scope>
    <source>
        <strain evidence="5">0120121106</strain>
        <tissue evidence="5">Whole body</tissue>
    </source>
</reference>